<evidence type="ECO:0000256" key="1">
    <source>
        <dbReference type="SAM" id="Phobius"/>
    </source>
</evidence>
<dbReference type="Proteomes" id="UP001597383">
    <property type="component" value="Unassembled WGS sequence"/>
</dbReference>
<feature type="transmembrane region" description="Helical" evidence="1">
    <location>
        <begin position="191"/>
        <end position="212"/>
    </location>
</feature>
<organism evidence="2 3">
    <name type="scientific">Ornithinibacillus salinisoli</name>
    <dbReference type="NCBI Taxonomy" id="1848459"/>
    <lineage>
        <taxon>Bacteria</taxon>
        <taxon>Bacillati</taxon>
        <taxon>Bacillota</taxon>
        <taxon>Bacilli</taxon>
        <taxon>Bacillales</taxon>
        <taxon>Bacillaceae</taxon>
        <taxon>Ornithinibacillus</taxon>
    </lineage>
</organism>
<gene>
    <name evidence="2" type="ORF">ACFSJF_02405</name>
</gene>
<reference evidence="3" key="1">
    <citation type="journal article" date="2019" name="Int. J. Syst. Evol. Microbiol.">
        <title>The Global Catalogue of Microorganisms (GCM) 10K type strain sequencing project: providing services to taxonomists for standard genome sequencing and annotation.</title>
        <authorList>
            <consortium name="The Broad Institute Genomics Platform"/>
            <consortium name="The Broad Institute Genome Sequencing Center for Infectious Disease"/>
            <person name="Wu L."/>
            <person name="Ma J."/>
        </authorList>
    </citation>
    <scope>NUCLEOTIDE SEQUENCE [LARGE SCALE GENOMIC DNA]</scope>
    <source>
        <strain evidence="3">R28</strain>
    </source>
</reference>
<keyword evidence="1" id="KW-1133">Transmembrane helix</keyword>
<evidence type="ECO:0008006" key="4">
    <source>
        <dbReference type="Google" id="ProtNLM"/>
    </source>
</evidence>
<sequence length="224" mass="26358">MTYSIHLIKLFFAIDDHVFRIRRAETIKNLWKLAILVSFFSVVIYAWMALLGIGSDLISSNAVHLSSHEYELRKFWFIIGRISFSILLAVVVLFIPSFIFYLVTSIPYRKLVLMQLIVLSVMLLERVIWIPFFLYVGLDWYVSPLSFGIIASYMTENPFLIYLFGSISLFQLWIIWFQIKFLQKLSATKKLWIWVTVILLHIAFWIVTALLADTDVNLIGRWFE</sequence>
<proteinExistence type="predicted"/>
<protein>
    <recommendedName>
        <fullName evidence="4">Yip1 domain-containing protein</fullName>
    </recommendedName>
</protein>
<feature type="transmembrane region" description="Helical" evidence="1">
    <location>
        <begin position="116"/>
        <end position="138"/>
    </location>
</feature>
<name>A0ABW4VXW7_9BACI</name>
<feature type="transmembrane region" description="Helical" evidence="1">
    <location>
        <begin position="75"/>
        <end position="104"/>
    </location>
</feature>
<evidence type="ECO:0000313" key="2">
    <source>
        <dbReference type="EMBL" id="MFD2043137.1"/>
    </source>
</evidence>
<dbReference type="RefSeq" id="WP_377558526.1">
    <property type="nucleotide sequence ID" value="NZ_JBHUHQ010000003.1"/>
</dbReference>
<feature type="transmembrane region" description="Helical" evidence="1">
    <location>
        <begin position="30"/>
        <end position="55"/>
    </location>
</feature>
<keyword evidence="1" id="KW-0812">Transmembrane</keyword>
<accession>A0ABW4VXW7</accession>
<keyword evidence="1" id="KW-0472">Membrane</keyword>
<keyword evidence="3" id="KW-1185">Reference proteome</keyword>
<feature type="transmembrane region" description="Helical" evidence="1">
    <location>
        <begin position="158"/>
        <end position="179"/>
    </location>
</feature>
<evidence type="ECO:0000313" key="3">
    <source>
        <dbReference type="Proteomes" id="UP001597383"/>
    </source>
</evidence>
<comment type="caution">
    <text evidence="2">The sequence shown here is derived from an EMBL/GenBank/DDBJ whole genome shotgun (WGS) entry which is preliminary data.</text>
</comment>
<dbReference type="EMBL" id="JBHUHQ010000003">
    <property type="protein sequence ID" value="MFD2043137.1"/>
    <property type="molecule type" value="Genomic_DNA"/>
</dbReference>